<organism evidence="2 3">
    <name type="scientific">Aureobasidium mustum</name>
    <dbReference type="NCBI Taxonomy" id="2773714"/>
    <lineage>
        <taxon>Eukaryota</taxon>
        <taxon>Fungi</taxon>
        <taxon>Dikarya</taxon>
        <taxon>Ascomycota</taxon>
        <taxon>Pezizomycotina</taxon>
        <taxon>Dothideomycetes</taxon>
        <taxon>Dothideomycetidae</taxon>
        <taxon>Dothideales</taxon>
        <taxon>Saccotheciaceae</taxon>
        <taxon>Aureobasidium</taxon>
    </lineage>
</organism>
<dbReference type="EMBL" id="CAIJEO010000002">
    <property type="protein sequence ID" value="CAD0085567.1"/>
    <property type="molecule type" value="Genomic_DNA"/>
</dbReference>
<comment type="caution">
    <text evidence="2">The sequence shown here is derived from an EMBL/GenBank/DDBJ whole genome shotgun (WGS) entry which is preliminary data.</text>
</comment>
<gene>
    <name evidence="2" type="ORF">AWRI4233_LOCUS268</name>
</gene>
<reference evidence="2" key="1">
    <citation type="submission" date="2020-06" db="EMBL/GenBank/DDBJ databases">
        <authorList>
            <person name="Onetto C."/>
        </authorList>
    </citation>
    <scope>NUCLEOTIDE SEQUENCE</scope>
</reference>
<feature type="compositionally biased region" description="Polar residues" evidence="1">
    <location>
        <begin position="1"/>
        <end position="27"/>
    </location>
</feature>
<evidence type="ECO:0000256" key="1">
    <source>
        <dbReference type="SAM" id="MobiDB-lite"/>
    </source>
</evidence>
<dbReference type="Proteomes" id="UP000714618">
    <property type="component" value="Unassembled WGS sequence"/>
</dbReference>
<proteinExistence type="predicted"/>
<sequence length="61" mass="6775">MASEAAMSQDNTPVPSTEGATQGQTMSEAELDQMQSILDFVYDYRTPEYAQLVIHDYATLN</sequence>
<protein>
    <submittedName>
        <fullName evidence="2">Uncharacterized protein</fullName>
    </submittedName>
</protein>
<name>A0A9N8P8R9_9PEZI</name>
<keyword evidence="3" id="KW-1185">Reference proteome</keyword>
<accession>A0A9N8P8R9</accession>
<feature type="region of interest" description="Disordered" evidence="1">
    <location>
        <begin position="1"/>
        <end position="28"/>
    </location>
</feature>
<dbReference type="AlphaFoldDB" id="A0A9N8P8R9"/>
<evidence type="ECO:0000313" key="3">
    <source>
        <dbReference type="Proteomes" id="UP000714618"/>
    </source>
</evidence>
<evidence type="ECO:0000313" key="2">
    <source>
        <dbReference type="EMBL" id="CAD0085567.1"/>
    </source>
</evidence>